<evidence type="ECO:0000313" key="6">
    <source>
        <dbReference type="Proteomes" id="UP001501035"/>
    </source>
</evidence>
<dbReference type="InterPro" id="IPR023696">
    <property type="entry name" value="Ureohydrolase_dom_sf"/>
</dbReference>
<accession>A0ABP6LIL2</accession>
<evidence type="ECO:0000256" key="1">
    <source>
        <dbReference type="ARBA" id="ARBA00022723"/>
    </source>
</evidence>
<name>A0ABP6LIL2_9ACTN</name>
<evidence type="ECO:0000313" key="5">
    <source>
        <dbReference type="EMBL" id="GAA3045996.1"/>
    </source>
</evidence>
<dbReference type="SUPFAM" id="SSF52768">
    <property type="entry name" value="Arginase/deacetylase"/>
    <property type="match status" value="1"/>
</dbReference>
<keyword evidence="3" id="KW-0464">Manganese</keyword>
<dbReference type="Pfam" id="PF00491">
    <property type="entry name" value="Arginase"/>
    <property type="match status" value="1"/>
</dbReference>
<dbReference type="RefSeq" id="WP_290706035.1">
    <property type="nucleotide sequence ID" value="NZ_BAAAVS010000056.1"/>
</dbReference>
<sequence length="315" mass="32794">MTIASTPSASSLPGALRLIWPQWQGATAANATALVPEVAAERARRGYAVGAQVLQAVLPAHDGPTAVVDVPTGDRDEGSTAGIESRATIIGSLQAALDILADQNPTQVLTIGGECSVSVAPFSFLQKRYGDDFAFIWIDSHPDTDTADTDYDGYHAMAVSTLLGHGDSTITAMLPAIVPTTRVAYAGMHDGEPDALVHLTEWGLPVFGPDDLRTTSEPLLSWLAASGATKVAIHLDVDVVDSNEAVLGLGEVPGGLTRAQVHRVIADIGEQAEIVGLTLAEFVPRSVLQLQEMIDGLPLVGTAPVSAAIPGRASR</sequence>
<dbReference type="PANTHER" id="PTHR43782">
    <property type="entry name" value="ARGINASE"/>
    <property type="match status" value="1"/>
</dbReference>
<reference evidence="6" key="1">
    <citation type="journal article" date="2019" name="Int. J. Syst. Evol. Microbiol.">
        <title>The Global Catalogue of Microorganisms (GCM) 10K type strain sequencing project: providing services to taxonomists for standard genome sequencing and annotation.</title>
        <authorList>
            <consortium name="The Broad Institute Genomics Platform"/>
            <consortium name="The Broad Institute Genome Sequencing Center for Infectious Disease"/>
            <person name="Wu L."/>
            <person name="Ma J."/>
        </authorList>
    </citation>
    <scope>NUCLEOTIDE SEQUENCE [LARGE SCALE GENOMIC DNA]</scope>
    <source>
        <strain evidence="6">JCM 14234</strain>
    </source>
</reference>
<keyword evidence="6" id="KW-1185">Reference proteome</keyword>
<evidence type="ECO:0000256" key="2">
    <source>
        <dbReference type="ARBA" id="ARBA00022801"/>
    </source>
</evidence>
<comment type="similarity">
    <text evidence="4">Belongs to the arginase family.</text>
</comment>
<organism evidence="5 6">
    <name type="scientific">Gordonia defluvii</name>
    <dbReference type="NCBI Taxonomy" id="283718"/>
    <lineage>
        <taxon>Bacteria</taxon>
        <taxon>Bacillati</taxon>
        <taxon>Actinomycetota</taxon>
        <taxon>Actinomycetes</taxon>
        <taxon>Mycobacteriales</taxon>
        <taxon>Gordoniaceae</taxon>
        <taxon>Gordonia</taxon>
    </lineage>
</organism>
<dbReference type="PANTHER" id="PTHR43782:SF3">
    <property type="entry name" value="ARGINASE"/>
    <property type="match status" value="1"/>
</dbReference>
<evidence type="ECO:0000256" key="3">
    <source>
        <dbReference type="ARBA" id="ARBA00023211"/>
    </source>
</evidence>
<dbReference type="EMBL" id="BAAAVS010000056">
    <property type="protein sequence ID" value="GAA3045996.1"/>
    <property type="molecule type" value="Genomic_DNA"/>
</dbReference>
<protein>
    <submittedName>
        <fullName evidence="5">Arginase family protein</fullName>
    </submittedName>
</protein>
<dbReference type="Gene3D" id="3.40.800.10">
    <property type="entry name" value="Ureohydrolase domain"/>
    <property type="match status" value="1"/>
</dbReference>
<keyword evidence="2" id="KW-0378">Hydrolase</keyword>
<proteinExistence type="inferred from homology"/>
<keyword evidence="1" id="KW-0479">Metal-binding</keyword>
<gene>
    <name evidence="5" type="ORF">GCM10010528_26520</name>
</gene>
<dbReference type="Proteomes" id="UP001501035">
    <property type="component" value="Unassembled WGS sequence"/>
</dbReference>
<dbReference type="PRINTS" id="PR00116">
    <property type="entry name" value="ARGINASE"/>
</dbReference>
<dbReference type="PROSITE" id="PS51409">
    <property type="entry name" value="ARGINASE_2"/>
    <property type="match status" value="1"/>
</dbReference>
<comment type="caution">
    <text evidence="5">The sequence shown here is derived from an EMBL/GenBank/DDBJ whole genome shotgun (WGS) entry which is preliminary data.</text>
</comment>
<evidence type="ECO:0000256" key="4">
    <source>
        <dbReference type="PROSITE-ProRule" id="PRU00742"/>
    </source>
</evidence>
<dbReference type="CDD" id="cd09999">
    <property type="entry name" value="Arginase-like_1"/>
    <property type="match status" value="1"/>
</dbReference>
<dbReference type="InterPro" id="IPR006035">
    <property type="entry name" value="Ureohydrolase"/>
</dbReference>